<accession>A0AAN7AM36</accession>
<reference evidence="1" key="1">
    <citation type="journal article" date="2023" name="Mol. Phylogenet. Evol.">
        <title>Genome-scale phylogeny and comparative genomics of the fungal order Sordariales.</title>
        <authorList>
            <person name="Hensen N."/>
            <person name="Bonometti L."/>
            <person name="Westerberg I."/>
            <person name="Brannstrom I.O."/>
            <person name="Guillou S."/>
            <person name="Cros-Aarteil S."/>
            <person name="Calhoun S."/>
            <person name="Haridas S."/>
            <person name="Kuo A."/>
            <person name="Mondo S."/>
            <person name="Pangilinan J."/>
            <person name="Riley R."/>
            <person name="LaButti K."/>
            <person name="Andreopoulos B."/>
            <person name="Lipzen A."/>
            <person name="Chen C."/>
            <person name="Yan M."/>
            <person name="Daum C."/>
            <person name="Ng V."/>
            <person name="Clum A."/>
            <person name="Steindorff A."/>
            <person name="Ohm R.A."/>
            <person name="Martin F."/>
            <person name="Silar P."/>
            <person name="Natvig D.O."/>
            <person name="Lalanne C."/>
            <person name="Gautier V."/>
            <person name="Ament-Velasquez S.L."/>
            <person name="Kruys A."/>
            <person name="Hutchinson M.I."/>
            <person name="Powell A.J."/>
            <person name="Barry K."/>
            <person name="Miller A.N."/>
            <person name="Grigoriev I.V."/>
            <person name="Debuchy R."/>
            <person name="Gladieux P."/>
            <person name="Hiltunen Thoren M."/>
            <person name="Johannesson H."/>
        </authorList>
    </citation>
    <scope>NUCLEOTIDE SEQUENCE</scope>
    <source>
        <strain evidence="1">PSN309</strain>
    </source>
</reference>
<evidence type="ECO:0000313" key="2">
    <source>
        <dbReference type="Proteomes" id="UP001302126"/>
    </source>
</evidence>
<comment type="caution">
    <text evidence="1">The sequence shown here is derived from an EMBL/GenBank/DDBJ whole genome shotgun (WGS) entry which is preliminary data.</text>
</comment>
<organism evidence="1 2">
    <name type="scientific">Podospora australis</name>
    <dbReference type="NCBI Taxonomy" id="1536484"/>
    <lineage>
        <taxon>Eukaryota</taxon>
        <taxon>Fungi</taxon>
        <taxon>Dikarya</taxon>
        <taxon>Ascomycota</taxon>
        <taxon>Pezizomycotina</taxon>
        <taxon>Sordariomycetes</taxon>
        <taxon>Sordariomycetidae</taxon>
        <taxon>Sordariales</taxon>
        <taxon>Podosporaceae</taxon>
        <taxon>Podospora</taxon>
    </lineage>
</organism>
<proteinExistence type="predicted"/>
<evidence type="ECO:0000313" key="1">
    <source>
        <dbReference type="EMBL" id="KAK4191137.1"/>
    </source>
</evidence>
<reference evidence="1" key="2">
    <citation type="submission" date="2023-05" db="EMBL/GenBank/DDBJ databases">
        <authorList>
            <consortium name="Lawrence Berkeley National Laboratory"/>
            <person name="Steindorff A."/>
            <person name="Hensen N."/>
            <person name="Bonometti L."/>
            <person name="Westerberg I."/>
            <person name="Brannstrom I.O."/>
            <person name="Guillou S."/>
            <person name="Cros-Aarteil S."/>
            <person name="Calhoun S."/>
            <person name="Haridas S."/>
            <person name="Kuo A."/>
            <person name="Mondo S."/>
            <person name="Pangilinan J."/>
            <person name="Riley R."/>
            <person name="Labutti K."/>
            <person name="Andreopoulos B."/>
            <person name="Lipzen A."/>
            <person name="Chen C."/>
            <person name="Yanf M."/>
            <person name="Daum C."/>
            <person name="Ng V."/>
            <person name="Clum A."/>
            <person name="Ohm R."/>
            <person name="Martin F."/>
            <person name="Silar P."/>
            <person name="Natvig D."/>
            <person name="Lalanne C."/>
            <person name="Gautier V."/>
            <person name="Ament-Velasquez S.L."/>
            <person name="Kruys A."/>
            <person name="Hutchinson M.I."/>
            <person name="Powell A.J."/>
            <person name="Barry K."/>
            <person name="Miller A.N."/>
            <person name="Grigoriev I.V."/>
            <person name="Debuchy R."/>
            <person name="Gladieux P."/>
            <person name="Thoren M.H."/>
            <person name="Johannesson H."/>
        </authorList>
    </citation>
    <scope>NUCLEOTIDE SEQUENCE</scope>
    <source>
        <strain evidence="1">PSN309</strain>
    </source>
</reference>
<gene>
    <name evidence="1" type="ORF">QBC35DRAFT_36447</name>
</gene>
<keyword evidence="2" id="KW-1185">Reference proteome</keyword>
<protein>
    <submittedName>
        <fullName evidence="1">Uncharacterized protein</fullName>
    </submittedName>
</protein>
<dbReference type="EMBL" id="MU864361">
    <property type="protein sequence ID" value="KAK4191137.1"/>
    <property type="molecule type" value="Genomic_DNA"/>
</dbReference>
<dbReference type="Proteomes" id="UP001302126">
    <property type="component" value="Unassembled WGS sequence"/>
</dbReference>
<sequence length="116" mass="12648">MVRVCAVWCVFAVCCSEKIKSEVTDQVRFSSVMFGWIAKLAGSLGIGLRVLADALLAVRPPDPTGNRVKAERQKSCSGATLALRSVAQLSRLPCDGRDEKMRARELVKVSLTPNKK</sequence>
<name>A0AAN7AM36_9PEZI</name>
<dbReference type="AlphaFoldDB" id="A0AAN7AM36"/>